<organism evidence="2 3">
    <name type="scientific">Sphingopyxis italica</name>
    <dbReference type="NCBI Taxonomy" id="1129133"/>
    <lineage>
        <taxon>Bacteria</taxon>
        <taxon>Pseudomonadati</taxon>
        <taxon>Pseudomonadota</taxon>
        <taxon>Alphaproteobacteria</taxon>
        <taxon>Sphingomonadales</taxon>
        <taxon>Sphingomonadaceae</taxon>
        <taxon>Sphingopyxis</taxon>
    </lineage>
</organism>
<accession>A0A7X6BAQ3</accession>
<feature type="compositionally biased region" description="Basic and acidic residues" evidence="1">
    <location>
        <begin position="239"/>
        <end position="250"/>
    </location>
</feature>
<gene>
    <name evidence="2" type="ORF">GGR90_003575</name>
</gene>
<proteinExistence type="predicted"/>
<evidence type="ECO:0000256" key="1">
    <source>
        <dbReference type="SAM" id="MobiDB-lite"/>
    </source>
</evidence>
<keyword evidence="3" id="KW-1185">Reference proteome</keyword>
<name>A0A7X6BAQ3_9SPHN</name>
<dbReference type="Proteomes" id="UP000535078">
    <property type="component" value="Unassembled WGS sequence"/>
</dbReference>
<protein>
    <submittedName>
        <fullName evidence="2">Uncharacterized protein</fullName>
    </submittedName>
</protein>
<reference evidence="2 3" key="1">
    <citation type="submission" date="2020-03" db="EMBL/GenBank/DDBJ databases">
        <title>Genomic Encyclopedia of Type Strains, Phase IV (KMG-IV): sequencing the most valuable type-strain genomes for metagenomic binning, comparative biology and taxonomic classification.</title>
        <authorList>
            <person name="Goeker M."/>
        </authorList>
    </citation>
    <scope>NUCLEOTIDE SEQUENCE [LARGE SCALE GENOMIC DNA]</scope>
    <source>
        <strain evidence="2 3">DSM 25229</strain>
    </source>
</reference>
<dbReference type="AlphaFoldDB" id="A0A7X6BAQ3"/>
<dbReference type="EMBL" id="JAATIT010000005">
    <property type="protein sequence ID" value="NJB91366.1"/>
    <property type="molecule type" value="Genomic_DNA"/>
</dbReference>
<feature type="region of interest" description="Disordered" evidence="1">
    <location>
        <begin position="234"/>
        <end position="263"/>
    </location>
</feature>
<evidence type="ECO:0000313" key="3">
    <source>
        <dbReference type="Proteomes" id="UP000535078"/>
    </source>
</evidence>
<evidence type="ECO:0000313" key="2">
    <source>
        <dbReference type="EMBL" id="NJB91366.1"/>
    </source>
</evidence>
<comment type="caution">
    <text evidence="2">The sequence shown here is derived from an EMBL/GenBank/DDBJ whole genome shotgun (WGS) entry which is preliminary data.</text>
</comment>
<sequence length="276" mass="31180">MAVFEKMRVSLALVDKTPLYGEQEAPARSRREFFEDAFRERRDFLPARGKAKLTFWPIAAPSGFVAGFFGREIVQKGHSGPETAFTEILIENWEISLFVMNVAADSQVCWMQIKSDVGSPKSILESFLKHISKKSSLSEWTPHVKYMDTDGFYWEAVRANKDVLTKLEFTFIPPNALNLRDTVGIFTRLANEQVHPDTITHTYRAPPGQMEPESELAGASAEIAMEGGGEAKAFAGKKKVYDSNDDRTREEVDDDDLPTPSQPSFIRRVIDRLWPT</sequence>
<dbReference type="RefSeq" id="WP_167922718.1">
    <property type="nucleotide sequence ID" value="NZ_JAATIT010000005.1"/>
</dbReference>